<organism evidence="2 3">
    <name type="scientific">Bacillus pseudomycoides</name>
    <dbReference type="NCBI Taxonomy" id="64104"/>
    <lineage>
        <taxon>Bacteria</taxon>
        <taxon>Bacillati</taxon>
        <taxon>Bacillota</taxon>
        <taxon>Bacilli</taxon>
        <taxon>Bacillales</taxon>
        <taxon>Bacillaceae</taxon>
        <taxon>Bacillus</taxon>
        <taxon>Bacillus cereus group</taxon>
    </lineage>
</organism>
<dbReference type="InterPro" id="IPR001387">
    <property type="entry name" value="Cro/C1-type_HTH"/>
</dbReference>
<feature type="non-terminal residue" evidence="2">
    <location>
        <position position="66"/>
    </location>
</feature>
<name>A0A2A8BW89_9BACI</name>
<gene>
    <name evidence="2" type="ORF">CN613_28225</name>
</gene>
<dbReference type="SUPFAM" id="SSF47413">
    <property type="entry name" value="lambda repressor-like DNA-binding domains"/>
    <property type="match status" value="1"/>
</dbReference>
<dbReference type="RefSeq" id="WP_142313018.1">
    <property type="nucleotide sequence ID" value="NZ_NUDP01000259.1"/>
</dbReference>
<dbReference type="CDD" id="cd00093">
    <property type="entry name" value="HTH_XRE"/>
    <property type="match status" value="1"/>
</dbReference>
<accession>A0A2A8BW89</accession>
<dbReference type="Gene3D" id="1.25.40.10">
    <property type="entry name" value="Tetratricopeptide repeat domain"/>
    <property type="match status" value="1"/>
</dbReference>
<reference evidence="2 3" key="1">
    <citation type="submission" date="2017-09" db="EMBL/GenBank/DDBJ databases">
        <title>Large-scale bioinformatics analysis of Bacillus genomes uncovers conserved roles of natural products in bacterial physiology.</title>
        <authorList>
            <consortium name="Agbiome Team Llc"/>
            <person name="Bleich R.M."/>
            <person name="Grubbs K.J."/>
            <person name="Santa Maria K.C."/>
            <person name="Allen S.E."/>
            <person name="Farag S."/>
            <person name="Shank E.A."/>
            <person name="Bowers A."/>
        </authorList>
    </citation>
    <scope>NUCLEOTIDE SEQUENCE [LARGE SCALE GENOMIC DNA]</scope>
    <source>
        <strain evidence="2 3">AFS009893</strain>
    </source>
</reference>
<protein>
    <submittedName>
        <fullName evidence="2">Transcriptional regulator</fullName>
    </submittedName>
</protein>
<dbReference type="AlphaFoldDB" id="A0A2A8BW89"/>
<dbReference type="InterPro" id="IPR011990">
    <property type="entry name" value="TPR-like_helical_dom_sf"/>
</dbReference>
<proteinExistence type="predicted"/>
<evidence type="ECO:0000259" key="1">
    <source>
        <dbReference type="PROSITE" id="PS50943"/>
    </source>
</evidence>
<dbReference type="Proteomes" id="UP000219775">
    <property type="component" value="Unassembled WGS sequence"/>
</dbReference>
<dbReference type="EMBL" id="NUDP01000259">
    <property type="protein sequence ID" value="PEM59488.1"/>
    <property type="molecule type" value="Genomic_DNA"/>
</dbReference>
<feature type="domain" description="HTH cro/C1-type" evidence="1">
    <location>
        <begin position="8"/>
        <end position="64"/>
    </location>
</feature>
<evidence type="ECO:0000313" key="2">
    <source>
        <dbReference type="EMBL" id="PEM59488.1"/>
    </source>
</evidence>
<dbReference type="Pfam" id="PF01381">
    <property type="entry name" value="HTH_3"/>
    <property type="match status" value="1"/>
</dbReference>
<sequence length="66" mass="7763">MNNIDKEIREFRKTYNLAQKELCKGICPVSHLSRIENSKVEAKPEVIQLLLERMKVFKSDTEIKND</sequence>
<evidence type="ECO:0000313" key="3">
    <source>
        <dbReference type="Proteomes" id="UP000219775"/>
    </source>
</evidence>
<dbReference type="InterPro" id="IPR010982">
    <property type="entry name" value="Lambda_DNA-bd_dom_sf"/>
</dbReference>
<comment type="caution">
    <text evidence="2">The sequence shown here is derived from an EMBL/GenBank/DDBJ whole genome shotgun (WGS) entry which is preliminary data.</text>
</comment>
<dbReference type="SMART" id="SM00530">
    <property type="entry name" value="HTH_XRE"/>
    <property type="match status" value="1"/>
</dbReference>
<dbReference type="PROSITE" id="PS50943">
    <property type="entry name" value="HTH_CROC1"/>
    <property type="match status" value="1"/>
</dbReference>
<dbReference type="GO" id="GO:0003677">
    <property type="term" value="F:DNA binding"/>
    <property type="evidence" value="ECO:0007669"/>
    <property type="project" value="InterPro"/>
</dbReference>